<name>A0ABV6Z1M6_UNCC1</name>
<evidence type="ECO:0000313" key="2">
    <source>
        <dbReference type="EMBL" id="MFC1852208.1"/>
    </source>
</evidence>
<gene>
    <name evidence="2" type="ORF">ACFL27_18590</name>
</gene>
<feature type="transmembrane region" description="Helical" evidence="1">
    <location>
        <begin position="164"/>
        <end position="194"/>
    </location>
</feature>
<evidence type="ECO:0008006" key="4">
    <source>
        <dbReference type="Google" id="ProtNLM"/>
    </source>
</evidence>
<feature type="transmembrane region" description="Helical" evidence="1">
    <location>
        <begin position="6"/>
        <end position="27"/>
    </location>
</feature>
<feature type="transmembrane region" description="Helical" evidence="1">
    <location>
        <begin position="254"/>
        <end position="271"/>
    </location>
</feature>
<dbReference type="EMBL" id="JBHPBY010000282">
    <property type="protein sequence ID" value="MFC1852208.1"/>
    <property type="molecule type" value="Genomic_DNA"/>
</dbReference>
<keyword evidence="1" id="KW-0812">Transmembrane</keyword>
<keyword evidence="1" id="KW-0472">Membrane</keyword>
<protein>
    <recommendedName>
        <fullName evidence="4">Glycosyltransferase RgtA/B/C/D-like domain-containing protein</fullName>
    </recommendedName>
</protein>
<feature type="transmembrane region" description="Helical" evidence="1">
    <location>
        <begin position="291"/>
        <end position="312"/>
    </location>
</feature>
<keyword evidence="1" id="KW-1133">Transmembrane helix</keyword>
<feature type="transmembrane region" description="Helical" evidence="1">
    <location>
        <begin position="110"/>
        <end position="129"/>
    </location>
</feature>
<feature type="transmembrane region" description="Helical" evidence="1">
    <location>
        <begin position="135"/>
        <end position="152"/>
    </location>
</feature>
<feature type="transmembrane region" description="Helical" evidence="1">
    <location>
        <begin position="324"/>
        <end position="343"/>
    </location>
</feature>
<feature type="transmembrane region" description="Helical" evidence="1">
    <location>
        <begin position="79"/>
        <end position="98"/>
    </location>
</feature>
<evidence type="ECO:0000256" key="1">
    <source>
        <dbReference type="SAM" id="Phobius"/>
    </source>
</evidence>
<proteinExistence type="predicted"/>
<sequence length="538" mass="62339">MHQKCHYGLILLMLIFVGHAYVLNCVAEDAYISFRYARNLANGYGLRWNIDEAPVEGYTNFLWVIMCALAYKMGFEMPLFSQILGTGASLITLFWIYLFGRTFFDSKALYSLLPCLYLSLSGPFATWAASGKETNFFGLLVLIGIFYALKFWQKNNRQDLVICFITLFFATLVRPEGFLVFTIVLCFFLIMSLLKADKSVKKVLYALLYYLNPFLIYFIWRVYLFGFLLPNTYYAKTGGTVYQYKRGLMYSEHFVIYFVLPLAPIVVLLVWEKRASLIAFRISIHAVRQHLLTYASIYLCVSTCLIYMLYIILVGGDYMAMHRFFVPLLPLIYLLFGLAATKLLRSVSTSPVKSFLTWAILLFALTATVIQSTPIEKKLFKKPALMHGNYRGVEIERKTVARFIVIGQFFNKYKRDHESLATASIGAISYYAGMKIYSITGLVDTYIAHKKRTEIPLGLSYAGHEKVDLDYILSKKPTFIMLNKKLQPGPRKNIEQWWRTVYALHRFKKDYKLTSVWLVDETNQQQGYFTFLELKDRR</sequence>
<accession>A0ABV6Z1M6</accession>
<feature type="transmembrane region" description="Helical" evidence="1">
    <location>
        <begin position="214"/>
        <end position="234"/>
    </location>
</feature>
<evidence type="ECO:0000313" key="3">
    <source>
        <dbReference type="Proteomes" id="UP001594351"/>
    </source>
</evidence>
<comment type="caution">
    <text evidence="2">The sequence shown here is derived from an EMBL/GenBank/DDBJ whole genome shotgun (WGS) entry which is preliminary data.</text>
</comment>
<dbReference type="Proteomes" id="UP001594351">
    <property type="component" value="Unassembled WGS sequence"/>
</dbReference>
<organism evidence="2 3">
    <name type="scientific">candidate division CSSED10-310 bacterium</name>
    <dbReference type="NCBI Taxonomy" id="2855610"/>
    <lineage>
        <taxon>Bacteria</taxon>
        <taxon>Bacteria division CSSED10-310</taxon>
    </lineage>
</organism>
<reference evidence="2 3" key="1">
    <citation type="submission" date="2024-09" db="EMBL/GenBank/DDBJ databases">
        <title>Laminarin stimulates single cell rates of sulfate reduction while oxygen inhibits transcriptomic activity in coastal marine sediment.</title>
        <authorList>
            <person name="Lindsay M."/>
            <person name="Orcutt B."/>
            <person name="Emerson D."/>
            <person name="Stepanauskas R."/>
            <person name="D'Angelo T."/>
        </authorList>
    </citation>
    <scope>NUCLEOTIDE SEQUENCE [LARGE SCALE GENOMIC DNA]</scope>
    <source>
        <strain evidence="2">SAG AM-311-K15</strain>
    </source>
</reference>
<feature type="transmembrane region" description="Helical" evidence="1">
    <location>
        <begin position="355"/>
        <end position="373"/>
    </location>
</feature>
<keyword evidence="3" id="KW-1185">Reference proteome</keyword>